<organism evidence="7 8">
    <name type="scientific">Dendroctonus ponderosae</name>
    <name type="common">Mountain pine beetle</name>
    <dbReference type="NCBI Taxonomy" id="77166"/>
    <lineage>
        <taxon>Eukaryota</taxon>
        <taxon>Metazoa</taxon>
        <taxon>Ecdysozoa</taxon>
        <taxon>Arthropoda</taxon>
        <taxon>Hexapoda</taxon>
        <taxon>Insecta</taxon>
        <taxon>Pterygota</taxon>
        <taxon>Neoptera</taxon>
        <taxon>Endopterygota</taxon>
        <taxon>Coleoptera</taxon>
        <taxon>Polyphaga</taxon>
        <taxon>Cucujiformia</taxon>
        <taxon>Curculionidae</taxon>
        <taxon>Scolytinae</taxon>
        <taxon>Dendroctonus</taxon>
    </lineage>
</organism>
<feature type="region of interest" description="Disordered" evidence="4">
    <location>
        <begin position="184"/>
        <end position="204"/>
    </location>
</feature>
<feature type="compositionally biased region" description="Basic and acidic residues" evidence="4">
    <location>
        <begin position="835"/>
        <end position="858"/>
    </location>
</feature>
<accession>A0AAR5QFB2</accession>
<dbReference type="EnsemblMetazoa" id="XM_019916308.1">
    <property type="protein sequence ID" value="XP_019771867.1"/>
    <property type="gene ID" value="LOC109545544"/>
</dbReference>
<dbReference type="PANTHER" id="PTHR46698:SF4">
    <property type="entry name" value="CROSSVEINLESS 2"/>
    <property type="match status" value="1"/>
</dbReference>
<reference evidence="7" key="2">
    <citation type="submission" date="2024-08" db="UniProtKB">
        <authorList>
            <consortium name="EnsemblMetazoa"/>
        </authorList>
    </citation>
    <scope>IDENTIFICATION</scope>
</reference>
<dbReference type="Proteomes" id="UP000019118">
    <property type="component" value="Unassembled WGS sequence"/>
</dbReference>
<comment type="subcellular location">
    <subcellularLocation>
        <location evidence="1">Secreted</location>
    </subcellularLocation>
</comment>
<keyword evidence="3 5" id="KW-0732">Signal</keyword>
<dbReference type="GO" id="GO:0005576">
    <property type="term" value="C:extracellular region"/>
    <property type="evidence" value="ECO:0007669"/>
    <property type="project" value="UniProtKB-SubCell"/>
</dbReference>
<dbReference type="InterPro" id="IPR001007">
    <property type="entry name" value="VWF_dom"/>
</dbReference>
<feature type="compositionally biased region" description="Basic and acidic residues" evidence="4">
    <location>
        <begin position="802"/>
        <end position="812"/>
    </location>
</feature>
<keyword evidence="8" id="KW-1185">Reference proteome</keyword>
<evidence type="ECO:0000256" key="4">
    <source>
        <dbReference type="SAM" id="MobiDB-lite"/>
    </source>
</evidence>
<dbReference type="InterPro" id="IPR052424">
    <property type="entry name" value="Kielin_Chordin-BMP_Reg"/>
</dbReference>
<dbReference type="GO" id="GO:0030513">
    <property type="term" value="P:positive regulation of BMP signaling pathway"/>
    <property type="evidence" value="ECO:0007669"/>
    <property type="project" value="TreeGrafter"/>
</dbReference>
<sequence>MNASTSFRLVLIATLSFLLDSPANAGVVKRSQRMVREVYPPDVDQDSEGNQPPVCIVGDVVYGVDETVPAEQPCLKCRCQPPGVQCETVQCTKKPGCKAIHRPNRCCPDYQCGENECEHNGHTYANGEKLESSPGGECKVCYCRGGEVQCTEVSCYIRNDCEGKRVPGTCCPKYDHCPPIDFNRSSSTEATPSTSRPVAAEEWPETNASTAALSLEEINKVPVQEVPLKEQSLQHKITIQEIIPERKEIPITAPPKIFISEPQGTLLIEEALPTSEYASNDLGIDSEPESSEVSEVFQHPPPVLRIGDKLLFLKKGNLVPEKDVTTPDSVITIIGAEGLQRGGVEESLEVHELKIEPEFAPIAPDQAAKTPEDLLLQSTDLPKPLGDLNASSDSNDLELRVSESTHILSLVKRKENPANSTTAAPPASTPIEELVNNLTIYKEDVTQSTLIETTTENLTKNTEPVAEQNPAYPPLPDIMPAGGENHQKADLELESSTKQTKIFLSEVNEFLTNQTKNDTHIEWLKTGPNQPNNASLKTFTAASLPEELLVQKSPIDEDVEPNIETTIASIGEVSDLLLPNFEKFEETLVADNQTTELPRNDSWADEGPQLIAEVKILEEPREEEEPLEEDKVQPASIEIKDAEDEPDCPINGTSPRSVESVEMDSGELTTPRTNHSSMVSAEAASVETFQSPTKSSLESVDLIQPASKESGVGLSSLETIDSTSESILKDVELVDGKGEAPTVQSSSETNIMKHDVELIEVGSTPKPTKVSKIETSTYELLPTPEETQSRSILKRATSSEDEVFKDLEKELNEESSSSKSPEEDQSEAAEIFKQLAKETEQSHEENGPKNPDQEKSERLSKLVADVALKGQFPDINALRHLGLFGSQRK</sequence>
<evidence type="ECO:0000256" key="5">
    <source>
        <dbReference type="SAM" id="SignalP"/>
    </source>
</evidence>
<keyword evidence="2" id="KW-0964">Secreted</keyword>
<feature type="chain" id="PRO_5043647378" description="VWFC domain-containing protein" evidence="5">
    <location>
        <begin position="26"/>
        <end position="889"/>
    </location>
</feature>
<evidence type="ECO:0000313" key="8">
    <source>
        <dbReference type="Proteomes" id="UP000019118"/>
    </source>
</evidence>
<name>A0AAR5QFB2_DENPD</name>
<evidence type="ECO:0000256" key="1">
    <source>
        <dbReference type="ARBA" id="ARBA00004613"/>
    </source>
</evidence>
<evidence type="ECO:0000256" key="3">
    <source>
        <dbReference type="ARBA" id="ARBA00022729"/>
    </source>
</evidence>
<reference evidence="8" key="1">
    <citation type="journal article" date="2013" name="Genome Biol.">
        <title>Draft genome of the mountain pine beetle, Dendroctonus ponderosae Hopkins, a major forest pest.</title>
        <authorList>
            <person name="Keeling C.I."/>
            <person name="Yuen M.M."/>
            <person name="Liao N.Y."/>
            <person name="Docking T.R."/>
            <person name="Chan S.K."/>
            <person name="Taylor G.A."/>
            <person name="Palmquist D.L."/>
            <person name="Jackman S.D."/>
            <person name="Nguyen A."/>
            <person name="Li M."/>
            <person name="Henderson H."/>
            <person name="Janes J.K."/>
            <person name="Zhao Y."/>
            <person name="Pandoh P."/>
            <person name="Moore R."/>
            <person name="Sperling F.A."/>
            <person name="Huber D.P."/>
            <person name="Birol I."/>
            <person name="Jones S.J."/>
            <person name="Bohlmann J."/>
        </authorList>
    </citation>
    <scope>NUCLEOTIDE SEQUENCE</scope>
</reference>
<feature type="region of interest" description="Disordered" evidence="4">
    <location>
        <begin position="757"/>
        <end position="858"/>
    </location>
</feature>
<dbReference type="Gene3D" id="2.10.70.10">
    <property type="entry name" value="Complement Module, domain 1"/>
    <property type="match status" value="1"/>
</dbReference>
<proteinExistence type="predicted"/>
<dbReference type="PROSITE" id="PS50184">
    <property type="entry name" value="VWFC_2"/>
    <property type="match status" value="1"/>
</dbReference>
<feature type="signal peptide" evidence="5">
    <location>
        <begin position="1"/>
        <end position="25"/>
    </location>
</feature>
<dbReference type="SMART" id="SM00214">
    <property type="entry name" value="VWC"/>
    <property type="match status" value="2"/>
</dbReference>
<feature type="domain" description="VWFC" evidence="6">
    <location>
        <begin position="115"/>
        <end position="178"/>
    </location>
</feature>
<evidence type="ECO:0000259" key="6">
    <source>
        <dbReference type="PROSITE" id="PS50184"/>
    </source>
</evidence>
<feature type="compositionally biased region" description="Polar residues" evidence="4">
    <location>
        <begin position="688"/>
        <end position="698"/>
    </location>
</feature>
<protein>
    <recommendedName>
        <fullName evidence="6">VWFC domain-containing protein</fullName>
    </recommendedName>
</protein>
<evidence type="ECO:0000256" key="2">
    <source>
        <dbReference type="ARBA" id="ARBA00022525"/>
    </source>
</evidence>
<dbReference type="GO" id="GO:0036122">
    <property type="term" value="F:BMP binding"/>
    <property type="evidence" value="ECO:0007669"/>
    <property type="project" value="TreeGrafter"/>
</dbReference>
<dbReference type="PANTHER" id="PTHR46698">
    <property type="entry name" value="CROSSVEINLESS 2"/>
    <property type="match status" value="1"/>
</dbReference>
<dbReference type="SUPFAM" id="SSF57603">
    <property type="entry name" value="FnI-like domain"/>
    <property type="match status" value="2"/>
</dbReference>
<feature type="compositionally biased region" description="Polar residues" evidence="4">
    <location>
        <begin position="184"/>
        <end position="196"/>
    </location>
</feature>
<dbReference type="AlphaFoldDB" id="A0AAR5QFB2"/>
<feature type="compositionally biased region" description="Low complexity" evidence="4">
    <location>
        <begin position="676"/>
        <end position="687"/>
    </location>
</feature>
<evidence type="ECO:0000313" key="7">
    <source>
        <dbReference type="EnsemblMetazoa" id="XP_019771867.1"/>
    </source>
</evidence>
<feature type="region of interest" description="Disordered" evidence="4">
    <location>
        <begin position="618"/>
        <end position="701"/>
    </location>
</feature>